<organism evidence="1 2">
    <name type="scientific">Halorarum salinum</name>
    <dbReference type="NCBI Taxonomy" id="2743089"/>
    <lineage>
        <taxon>Archaea</taxon>
        <taxon>Methanobacteriati</taxon>
        <taxon>Methanobacteriota</taxon>
        <taxon>Stenosarchaea group</taxon>
        <taxon>Halobacteria</taxon>
        <taxon>Halobacteriales</taxon>
        <taxon>Haloferacaceae</taxon>
        <taxon>Halorarum</taxon>
    </lineage>
</organism>
<proteinExistence type="predicted"/>
<evidence type="ECO:0000313" key="2">
    <source>
        <dbReference type="Proteomes" id="UP000509626"/>
    </source>
</evidence>
<dbReference type="Proteomes" id="UP000509626">
    <property type="component" value="Chromosome"/>
</dbReference>
<dbReference type="GeneID" id="56037884"/>
<reference evidence="1 2" key="1">
    <citation type="submission" date="2020-06" db="EMBL/GenBank/DDBJ databases">
        <title>NJ-3-1, isolated from saline soil.</title>
        <authorList>
            <person name="Cui H.L."/>
            <person name="Shi X."/>
        </authorList>
    </citation>
    <scope>NUCLEOTIDE SEQUENCE [LARGE SCALE GENOMIC DNA]</scope>
    <source>
        <strain evidence="1 2">NJ-3-1</strain>
    </source>
</reference>
<keyword evidence="2" id="KW-1185">Reference proteome</keyword>
<accession>A0A7D5LAS3</accession>
<dbReference type="KEGG" id="halu:HUG12_10455"/>
<dbReference type="EMBL" id="CP058579">
    <property type="protein sequence ID" value="QLG62128.1"/>
    <property type="molecule type" value="Genomic_DNA"/>
</dbReference>
<gene>
    <name evidence="1" type="ORF">HUG12_10455</name>
</gene>
<sequence length="99" mass="10940">MRTGGARGEVTIRGLDLGTNPEAEELRLRVDAVRRRGIEQTTLGVADTLQHAEDEMDSRSAFDSLRFYSEALRSTTSATYTSGFVTSIRLTFGGRLLAW</sequence>
<evidence type="ECO:0000313" key="1">
    <source>
        <dbReference type="EMBL" id="QLG62128.1"/>
    </source>
</evidence>
<protein>
    <submittedName>
        <fullName evidence="1">Uncharacterized protein</fullName>
    </submittedName>
</protein>
<dbReference type="AlphaFoldDB" id="A0A7D5LAS3"/>
<dbReference type="RefSeq" id="WP_179268713.1">
    <property type="nucleotide sequence ID" value="NZ_CP058579.1"/>
</dbReference>
<name>A0A7D5LAS3_9EURY</name>